<dbReference type="RefSeq" id="WP_061169396.1">
    <property type="nucleotide sequence ID" value="NZ_FCOA02000014.1"/>
</dbReference>
<gene>
    <name evidence="6" type="ORF">AWB79_04255</name>
</gene>
<feature type="transmembrane region" description="Helical" evidence="4">
    <location>
        <begin position="261"/>
        <end position="283"/>
    </location>
</feature>
<feature type="transmembrane region" description="Helical" evidence="4">
    <location>
        <begin position="176"/>
        <end position="196"/>
    </location>
</feature>
<dbReference type="CDD" id="cd17353">
    <property type="entry name" value="MFS_OFA_like"/>
    <property type="match status" value="1"/>
</dbReference>
<evidence type="ECO:0000259" key="5">
    <source>
        <dbReference type="PROSITE" id="PS50850"/>
    </source>
</evidence>
<dbReference type="InterPro" id="IPR036259">
    <property type="entry name" value="MFS_trans_sf"/>
</dbReference>
<feature type="transmembrane region" description="Helical" evidence="4">
    <location>
        <begin position="112"/>
        <end position="132"/>
    </location>
</feature>
<dbReference type="AlphaFoldDB" id="A0A158BV63"/>
<evidence type="ECO:0000256" key="2">
    <source>
        <dbReference type="ARBA" id="ARBA00022989"/>
    </source>
</evidence>
<comment type="caution">
    <text evidence="6">The sequence shown here is derived from an EMBL/GenBank/DDBJ whole genome shotgun (WGS) entry which is preliminary data.</text>
</comment>
<accession>A0A158BV63</accession>
<dbReference type="PROSITE" id="PS50850">
    <property type="entry name" value="MFS"/>
    <property type="match status" value="1"/>
</dbReference>
<protein>
    <submittedName>
        <fullName evidence="6">Major facilitator transporter</fullName>
    </submittedName>
</protein>
<dbReference type="Pfam" id="PF07690">
    <property type="entry name" value="MFS_1"/>
    <property type="match status" value="1"/>
</dbReference>
<dbReference type="EMBL" id="FCOA02000014">
    <property type="protein sequence ID" value="SAK73566.1"/>
    <property type="molecule type" value="Genomic_DNA"/>
</dbReference>
<dbReference type="GO" id="GO:0019531">
    <property type="term" value="F:oxalate transmembrane transporter activity"/>
    <property type="evidence" value="ECO:0007669"/>
    <property type="project" value="InterPro"/>
</dbReference>
<organism evidence="6 7">
    <name type="scientific">Caballeronia hypogeia</name>
    <dbReference type="NCBI Taxonomy" id="1777140"/>
    <lineage>
        <taxon>Bacteria</taxon>
        <taxon>Pseudomonadati</taxon>
        <taxon>Pseudomonadota</taxon>
        <taxon>Betaproteobacteria</taxon>
        <taxon>Burkholderiales</taxon>
        <taxon>Burkholderiaceae</taxon>
        <taxon>Caballeronia</taxon>
    </lineage>
</organism>
<reference evidence="6" key="1">
    <citation type="submission" date="2016-01" db="EMBL/GenBank/DDBJ databases">
        <authorList>
            <person name="Peeters C."/>
        </authorList>
    </citation>
    <scope>NUCLEOTIDE SEQUENCE</scope>
    <source>
        <strain evidence="6">LMG 29322</strain>
    </source>
</reference>
<dbReference type="GO" id="GO:0016020">
    <property type="term" value="C:membrane"/>
    <property type="evidence" value="ECO:0007669"/>
    <property type="project" value="InterPro"/>
</dbReference>
<keyword evidence="3 4" id="KW-0472">Membrane</keyword>
<feature type="transmembrane region" description="Helical" evidence="4">
    <location>
        <begin position="227"/>
        <end position="249"/>
    </location>
</feature>
<dbReference type="InterPro" id="IPR020846">
    <property type="entry name" value="MFS_dom"/>
</dbReference>
<keyword evidence="7" id="KW-1185">Reference proteome</keyword>
<feature type="transmembrane region" description="Helical" evidence="4">
    <location>
        <begin position="144"/>
        <end position="164"/>
    </location>
</feature>
<evidence type="ECO:0000313" key="6">
    <source>
        <dbReference type="EMBL" id="SAK73566.1"/>
    </source>
</evidence>
<evidence type="ECO:0000256" key="3">
    <source>
        <dbReference type="ARBA" id="ARBA00023136"/>
    </source>
</evidence>
<feature type="transmembrane region" description="Helical" evidence="4">
    <location>
        <begin position="87"/>
        <end position="106"/>
    </location>
</feature>
<dbReference type="OrthoDB" id="8830981at2"/>
<evidence type="ECO:0000313" key="7">
    <source>
        <dbReference type="Proteomes" id="UP000054851"/>
    </source>
</evidence>
<feature type="transmembrane region" description="Helical" evidence="4">
    <location>
        <begin position="392"/>
        <end position="411"/>
    </location>
</feature>
<feature type="transmembrane region" description="Helical" evidence="4">
    <location>
        <begin position="327"/>
        <end position="346"/>
    </location>
</feature>
<dbReference type="Proteomes" id="UP000054851">
    <property type="component" value="Unassembled WGS sequence"/>
</dbReference>
<feature type="transmembrane region" description="Helical" evidence="4">
    <location>
        <begin position="367"/>
        <end position="386"/>
    </location>
</feature>
<dbReference type="STRING" id="1777140.AWB79_04255"/>
<feature type="transmembrane region" description="Helical" evidence="4">
    <location>
        <begin position="20"/>
        <end position="40"/>
    </location>
</feature>
<dbReference type="NCBIfam" id="TIGR04259">
    <property type="entry name" value="oxa_formateAnti"/>
    <property type="match status" value="1"/>
</dbReference>
<dbReference type="PANTHER" id="PTHR11360:SF304">
    <property type="entry name" value="MFS DOMAIN-CONTAINING PROTEIN"/>
    <property type="match status" value="1"/>
</dbReference>
<keyword evidence="1 4" id="KW-0812">Transmembrane</keyword>
<dbReference type="Gene3D" id="1.20.1250.20">
    <property type="entry name" value="MFS general substrate transporter like domains"/>
    <property type="match status" value="2"/>
</dbReference>
<keyword evidence="2 4" id="KW-1133">Transmembrane helix</keyword>
<feature type="domain" description="Major facilitator superfamily (MFS) profile" evidence="5">
    <location>
        <begin position="1"/>
        <end position="415"/>
    </location>
</feature>
<dbReference type="PANTHER" id="PTHR11360">
    <property type="entry name" value="MONOCARBOXYLATE TRANSPORTER"/>
    <property type="match status" value="1"/>
</dbReference>
<name>A0A158BV63_9BURK</name>
<evidence type="ECO:0000256" key="4">
    <source>
        <dbReference type="SAM" id="Phobius"/>
    </source>
</evidence>
<sequence>MASADTAVAGQSHGGRHNRWVQLVIGIVCMGLVANFQYAWTLFVMPMDAKHHWGQAAIQLAFTIFIVTETWLVPVEGWLVDKFGPRPVVMGGAICAAIGWIINAHATTLVHLYAAAVIAGIGAGCVYGTCVGTALKWFPDKRGLAAGLTAAGFGAGAAVTVIPISNMIQSSGYEHAFMFFGIFQGVCIFLLALLLVRPNPPKGIVAAKRIVATKIDYTTAQMVRAPVFWVLYLMFVAVAAGGVIATAQFGPIAKEYGFASMPVSLFGATLPLLAMTLSIDNLCNGFTRPLCGFVSDKIGRENTMFIIFLGEGVALLGLMQFGQSPYMFMLFAALTFLCWGEIFSIFPATCADTFGSKYAAANAGTLYTAKGTASMLVPLASVLASFGSWNTVFIATAITSIAAGVCAKFVLAPMRRRWIENTITQTSPQTSIDLSFPADWTDAPSKSSAR</sequence>
<dbReference type="InterPro" id="IPR011701">
    <property type="entry name" value="MFS"/>
</dbReference>
<proteinExistence type="predicted"/>
<dbReference type="InterPro" id="IPR026355">
    <property type="entry name" value="Oxa/Form_antiport"/>
</dbReference>
<dbReference type="SUPFAM" id="SSF103473">
    <property type="entry name" value="MFS general substrate transporter"/>
    <property type="match status" value="1"/>
</dbReference>
<feature type="transmembrane region" description="Helical" evidence="4">
    <location>
        <begin position="52"/>
        <end position="75"/>
    </location>
</feature>
<evidence type="ECO:0000256" key="1">
    <source>
        <dbReference type="ARBA" id="ARBA00022692"/>
    </source>
</evidence>
<dbReference type="InterPro" id="IPR050327">
    <property type="entry name" value="Proton-linked_MCT"/>
</dbReference>
<feature type="transmembrane region" description="Helical" evidence="4">
    <location>
        <begin position="304"/>
        <end position="321"/>
    </location>
</feature>